<keyword evidence="1" id="KW-0560">Oxidoreductase</keyword>
<feature type="domain" description="FAD dependent oxidoreductase" evidence="3">
    <location>
        <begin position="8"/>
        <end position="420"/>
    </location>
</feature>
<organism evidence="4 5">
    <name type="scientific">Pelagibius litoralis</name>
    <dbReference type="NCBI Taxonomy" id="374515"/>
    <lineage>
        <taxon>Bacteria</taxon>
        <taxon>Pseudomonadati</taxon>
        <taxon>Pseudomonadota</taxon>
        <taxon>Alphaproteobacteria</taxon>
        <taxon>Rhodospirillales</taxon>
        <taxon>Rhodovibrionaceae</taxon>
        <taxon>Pelagibius</taxon>
    </lineage>
</organism>
<dbReference type="Gene3D" id="3.30.9.10">
    <property type="entry name" value="D-Amino Acid Oxidase, subunit A, domain 2"/>
    <property type="match status" value="1"/>
</dbReference>
<reference evidence="4" key="1">
    <citation type="submission" date="2020-03" db="EMBL/GenBank/DDBJ databases">
        <title>Genome of Pelagibius litoralis DSM 21314T.</title>
        <authorList>
            <person name="Wang G."/>
        </authorList>
    </citation>
    <scope>NUCLEOTIDE SEQUENCE</scope>
    <source>
        <strain evidence="4">DSM 21314</strain>
    </source>
</reference>
<dbReference type="GO" id="GO:0005737">
    <property type="term" value="C:cytoplasm"/>
    <property type="evidence" value="ECO:0007669"/>
    <property type="project" value="TreeGrafter"/>
</dbReference>
<evidence type="ECO:0000256" key="2">
    <source>
        <dbReference type="SAM" id="Phobius"/>
    </source>
</evidence>
<dbReference type="Gene3D" id="3.50.50.60">
    <property type="entry name" value="FAD/NAD(P)-binding domain"/>
    <property type="match status" value="1"/>
</dbReference>
<dbReference type="PANTHER" id="PTHR13847:SF287">
    <property type="entry name" value="FAD-DEPENDENT OXIDOREDUCTASE DOMAIN-CONTAINING PROTEIN 1"/>
    <property type="match status" value="1"/>
</dbReference>
<dbReference type="RefSeq" id="WP_167228846.1">
    <property type="nucleotide sequence ID" value="NZ_JAAQPH010000021.1"/>
</dbReference>
<dbReference type="AlphaFoldDB" id="A0A967KFH1"/>
<dbReference type="InterPro" id="IPR006076">
    <property type="entry name" value="FAD-dep_OxRdtase"/>
</dbReference>
<proteinExistence type="predicted"/>
<sequence>MTTTSYEVAVIGAGIVGIATAYYLNKNHGITRIALIDRDAPMAFTSAQSGENYRNWWPHPTMVAFTNRTIDLLEDVARESGNRINMNRRGYSLVTRRTEIDDFVQQLHYGLGRSADTLIRYHTGADAGGYEPALAPDWETAPIGVDILQAQRLIREAFPSYAHDVQTVIHIRRGGGISGQQLGMHMLEALKGTGVERVTGAVENIAQGDGYKLELSGKGGIRHIKADRIVNAAGPFAGRIADMLGVDLPIYNTFQQKIAFEDREKVIPRNMPFSIDLDGQQIDWTDEEREMLMAEPDFRWLAEDMPGAIHCRPDGGDNGSWIKLGWAFNEKPATATWEPPLEDNFPEIVLRGAARLNPGLKDYYGQLPRNMHHYGGWYTMTEENWPLIGPMCLEGAFMICAMSGFGTMAACAGGELCAAWVADAQRPSYGTEFSLARYENTALMRSLRESAKGVL</sequence>
<dbReference type="PANTHER" id="PTHR13847">
    <property type="entry name" value="SARCOSINE DEHYDROGENASE-RELATED"/>
    <property type="match status" value="1"/>
</dbReference>
<accession>A0A967KFH1</accession>
<keyword evidence="2" id="KW-0472">Membrane</keyword>
<protein>
    <submittedName>
        <fullName evidence="4">FAD-binding oxidoreductase</fullName>
    </submittedName>
</protein>
<dbReference type="InterPro" id="IPR036188">
    <property type="entry name" value="FAD/NAD-bd_sf"/>
</dbReference>
<dbReference type="Proteomes" id="UP000761264">
    <property type="component" value="Unassembled WGS sequence"/>
</dbReference>
<dbReference type="Pfam" id="PF01266">
    <property type="entry name" value="DAO"/>
    <property type="match status" value="1"/>
</dbReference>
<comment type="caution">
    <text evidence="4">The sequence shown here is derived from an EMBL/GenBank/DDBJ whole genome shotgun (WGS) entry which is preliminary data.</text>
</comment>
<evidence type="ECO:0000256" key="1">
    <source>
        <dbReference type="ARBA" id="ARBA00023002"/>
    </source>
</evidence>
<evidence type="ECO:0000313" key="5">
    <source>
        <dbReference type="Proteomes" id="UP000761264"/>
    </source>
</evidence>
<keyword evidence="2" id="KW-1133">Transmembrane helix</keyword>
<feature type="transmembrane region" description="Helical" evidence="2">
    <location>
        <begin position="6"/>
        <end position="24"/>
    </location>
</feature>
<evidence type="ECO:0000313" key="4">
    <source>
        <dbReference type="EMBL" id="NIA71325.1"/>
    </source>
</evidence>
<dbReference type="EMBL" id="JAAQPH010000021">
    <property type="protein sequence ID" value="NIA71325.1"/>
    <property type="molecule type" value="Genomic_DNA"/>
</dbReference>
<keyword evidence="5" id="KW-1185">Reference proteome</keyword>
<dbReference type="SUPFAM" id="SSF51905">
    <property type="entry name" value="FAD/NAD(P)-binding domain"/>
    <property type="match status" value="1"/>
</dbReference>
<keyword evidence="2" id="KW-0812">Transmembrane</keyword>
<evidence type="ECO:0000259" key="3">
    <source>
        <dbReference type="Pfam" id="PF01266"/>
    </source>
</evidence>
<gene>
    <name evidence="4" type="ORF">HBA54_22250</name>
</gene>
<dbReference type="GO" id="GO:0016491">
    <property type="term" value="F:oxidoreductase activity"/>
    <property type="evidence" value="ECO:0007669"/>
    <property type="project" value="UniProtKB-KW"/>
</dbReference>
<name>A0A967KFH1_9PROT</name>